<keyword evidence="7 12" id="KW-0256">Endoplasmic reticulum</keyword>
<evidence type="ECO:0000256" key="3">
    <source>
        <dbReference type="ARBA" id="ARBA00007063"/>
    </source>
</evidence>
<evidence type="ECO:0000313" key="14">
    <source>
        <dbReference type="Proteomes" id="UP000054845"/>
    </source>
</evidence>
<feature type="transmembrane region" description="Helical" evidence="12">
    <location>
        <begin position="250"/>
        <end position="272"/>
    </location>
</feature>
<protein>
    <recommendedName>
        <fullName evidence="12">Mannosyltransferase</fullName>
        <ecNumber evidence="12">2.4.1.-</ecNumber>
    </recommendedName>
</protein>
<comment type="subcellular location">
    <subcellularLocation>
        <location evidence="1 12">Endoplasmic reticulum membrane</location>
        <topology evidence="1 12">Multi-pass membrane protein</topology>
    </subcellularLocation>
</comment>
<keyword evidence="14" id="KW-1185">Reference proteome</keyword>
<dbReference type="PANTHER" id="PTHR22760">
    <property type="entry name" value="GLYCOSYLTRANSFERASE"/>
    <property type="match status" value="1"/>
</dbReference>
<comment type="function">
    <text evidence="10">Mannosyltransferase that operates in the biosynthetic pathway of dolichol-linked oligosaccharides, the glycan precursors employed in protein asparagine (N)-glycosylation. The assembly of dolichol-linked oligosaccharides begins on the cytosolic side of the endoplasmic reticulum membrane and finishes in its lumen. The sequential addition of sugars to dolichol pyrophosphate produces dolichol-linked oligosaccharides containing fourteen sugars, including two GlcNAcs, nine mannoses and three glucoses. Once assembled, the oligosaccharide is transferred from the lipid to nascent proteins by oligosaccharyltransferases. In the lumen of the endoplasmic reticulum, adds the eighth mannose residue in an alpha-1,6 linkage onto Man(7)GlcNAc(2)-PP-dolichol to produce Man(8)GlcNAc(2)-PP-dolichol.</text>
</comment>
<dbReference type="GO" id="GO:0005789">
    <property type="term" value="C:endoplasmic reticulum membrane"/>
    <property type="evidence" value="ECO:0007669"/>
    <property type="project" value="UniProtKB-SubCell"/>
</dbReference>
<feature type="transmembrane region" description="Helical" evidence="12">
    <location>
        <begin position="78"/>
        <end position="98"/>
    </location>
</feature>
<name>A0A0P1BHX9_9BASI</name>
<feature type="transmembrane region" description="Helical" evidence="12">
    <location>
        <begin position="317"/>
        <end position="338"/>
    </location>
</feature>
<keyword evidence="9 12" id="KW-0472">Membrane</keyword>
<keyword evidence="4 12" id="KW-0328">Glycosyltransferase</keyword>
<sequence>MSLSDVSPALSALLHLSHILPIFLAPHTKVEESFSTQAIHDVLVWGSDAFLASNASIRQDALRRFDHLKFPGAVPRSFLPPAVFAAIAAPVLFALRLAGVVRDSFEAQTVLRILLAELHLWSVRHLYSALASSLAHTGAAQLKAPNIKSASKKSSADAVLSWSQASHLRNGSLIIHCLLFHANFWAGRFTPNGLAAPAVHIALASLLSAQPSWWALSLFGALCAVSRAELAGILISILPVLWMRMGTRKVLLASSVSISFLLVAVLLDTYLWDRAFVTIEAGKGLLWAELEAVLFNVVEGKSSDWGVSPWHYYVTRFLPRLLTGAIPLLAIGSYRILALTKARIGLSRETGLLASTIMALPKRNRRPIPDTSLTKQLDVGLRQERKSE</sequence>
<dbReference type="PANTHER" id="PTHR22760:SF1">
    <property type="entry name" value="DOL-P-MAN:MAN(7)GLCNAC(2)-PP-DOL ALPHA-1,6-MANNOSYLTRANSFERASE"/>
    <property type="match status" value="1"/>
</dbReference>
<dbReference type="Pfam" id="PF03901">
    <property type="entry name" value="Glyco_transf_22"/>
    <property type="match status" value="1"/>
</dbReference>
<dbReference type="EC" id="2.4.1.-" evidence="12"/>
<comment type="similarity">
    <text evidence="3 12">Belongs to the glycosyltransferase 22 family.</text>
</comment>
<dbReference type="GO" id="GO:0052917">
    <property type="term" value="F:dol-P-Man:Man(7)GlcNAc(2)-PP-Dol alpha-1,6-mannosyltransferase activity"/>
    <property type="evidence" value="ECO:0007669"/>
    <property type="project" value="UniProtKB-EC"/>
</dbReference>
<accession>A0A0P1BHX9</accession>
<evidence type="ECO:0000313" key="13">
    <source>
        <dbReference type="EMBL" id="CEH15267.1"/>
    </source>
</evidence>
<dbReference type="EMBL" id="CCYA01000260">
    <property type="protein sequence ID" value="CEH15267.1"/>
    <property type="molecule type" value="Genomic_DNA"/>
</dbReference>
<evidence type="ECO:0000256" key="6">
    <source>
        <dbReference type="ARBA" id="ARBA00022692"/>
    </source>
</evidence>
<comment type="pathway">
    <text evidence="2">Protein modification; protein glycosylation.</text>
</comment>
<dbReference type="InterPro" id="IPR005599">
    <property type="entry name" value="GPI_mannosylTrfase"/>
</dbReference>
<dbReference type="AlphaFoldDB" id="A0A0P1BHX9"/>
<organism evidence="13 14">
    <name type="scientific">Ceraceosorus bombacis</name>
    <dbReference type="NCBI Taxonomy" id="401625"/>
    <lineage>
        <taxon>Eukaryota</taxon>
        <taxon>Fungi</taxon>
        <taxon>Dikarya</taxon>
        <taxon>Basidiomycota</taxon>
        <taxon>Ustilaginomycotina</taxon>
        <taxon>Exobasidiomycetes</taxon>
        <taxon>Ceraceosorales</taxon>
        <taxon>Ceraceosoraceae</taxon>
        <taxon>Ceraceosorus</taxon>
    </lineage>
</organism>
<evidence type="ECO:0000256" key="5">
    <source>
        <dbReference type="ARBA" id="ARBA00022679"/>
    </source>
</evidence>
<evidence type="ECO:0000256" key="11">
    <source>
        <dbReference type="ARBA" id="ARBA00048899"/>
    </source>
</evidence>
<evidence type="ECO:0000256" key="8">
    <source>
        <dbReference type="ARBA" id="ARBA00022989"/>
    </source>
</evidence>
<dbReference type="UniPathway" id="UPA00378"/>
<dbReference type="GO" id="GO:0006487">
    <property type="term" value="P:protein N-linked glycosylation"/>
    <property type="evidence" value="ECO:0007669"/>
    <property type="project" value="TreeGrafter"/>
</dbReference>
<proteinExistence type="inferred from homology"/>
<keyword evidence="6 12" id="KW-0812">Transmembrane</keyword>
<comment type="catalytic activity">
    <reaction evidence="11">
        <text>an alpha-D-Man-(1-&gt;2)-alpha-D-Man-(1-&gt;2)-alpha-D-Man-(1-&gt;3)-[alpha-D-Man-(1-&gt;2)-alpha-D-Man-(1-&gt;3)-alpha-D-Man-(1-&gt;6)]-beta-D-Man-(1-&gt;4)-beta-D-GlcNAc-(1-&gt;4)-alpha-D-GlcNAc-diphospho-di-trans,poly-cis-dolichol + a di-trans,poly-cis-dolichyl beta-D-mannosyl phosphate = an alpha-D-Man-(1-&gt;2)-alpha-D-Man-(1-&gt;2)-alpha-D-Man-(1-&gt;3)-[alpha-D-Man-(1-&gt;2)-alpha-D-Man-(1-&gt;3)-[alpha-D-Man-(1-&gt;6)]-alpha-D-Man-(1-&gt;6)]-beta-D-Man-(1-&gt;4)-beta-D-GlcNAc-(1-&gt;4)-alpha-D-GlcNAc-diphospho-di-trans,poly-cis-dolichol + a di-trans,poly-cis-dolichyl phosphate + H(+)</text>
        <dbReference type="Rhea" id="RHEA:29535"/>
        <dbReference type="Rhea" id="RHEA-COMP:19498"/>
        <dbReference type="Rhea" id="RHEA-COMP:19501"/>
        <dbReference type="Rhea" id="RHEA-COMP:19518"/>
        <dbReference type="Rhea" id="RHEA-COMP:19519"/>
        <dbReference type="ChEBI" id="CHEBI:15378"/>
        <dbReference type="ChEBI" id="CHEBI:57683"/>
        <dbReference type="ChEBI" id="CHEBI:58211"/>
        <dbReference type="ChEBI" id="CHEBI:132517"/>
        <dbReference type="ChEBI" id="CHEBI:132519"/>
        <dbReference type="EC" id="2.4.1.260"/>
    </reaction>
    <physiologicalReaction direction="left-to-right" evidence="11">
        <dbReference type="Rhea" id="RHEA:29536"/>
    </physiologicalReaction>
</comment>
<evidence type="ECO:0000256" key="1">
    <source>
        <dbReference type="ARBA" id="ARBA00004477"/>
    </source>
</evidence>
<dbReference type="Proteomes" id="UP000054845">
    <property type="component" value="Unassembled WGS sequence"/>
</dbReference>
<keyword evidence="8 12" id="KW-1133">Transmembrane helix</keyword>
<reference evidence="13 14" key="1">
    <citation type="submission" date="2014-09" db="EMBL/GenBank/DDBJ databases">
        <authorList>
            <person name="Magalhaes I.L.F."/>
            <person name="Oliveira U."/>
            <person name="Santos F.R."/>
            <person name="Vidigal T.H.D.A."/>
            <person name="Brescovit A.D."/>
            <person name="Santos A.J."/>
        </authorList>
    </citation>
    <scope>NUCLEOTIDE SEQUENCE [LARGE SCALE GENOMIC DNA]</scope>
</reference>
<evidence type="ECO:0000256" key="7">
    <source>
        <dbReference type="ARBA" id="ARBA00022824"/>
    </source>
</evidence>
<evidence type="ECO:0000256" key="4">
    <source>
        <dbReference type="ARBA" id="ARBA00022676"/>
    </source>
</evidence>
<evidence type="ECO:0000256" key="10">
    <source>
        <dbReference type="ARBA" id="ARBA00044721"/>
    </source>
</evidence>
<keyword evidence="5 13" id="KW-0808">Transferase</keyword>
<evidence type="ECO:0000256" key="12">
    <source>
        <dbReference type="RuleBase" id="RU363075"/>
    </source>
</evidence>
<dbReference type="STRING" id="401625.A0A0P1BHX9"/>
<evidence type="ECO:0000256" key="9">
    <source>
        <dbReference type="ARBA" id="ARBA00023136"/>
    </source>
</evidence>
<evidence type="ECO:0000256" key="2">
    <source>
        <dbReference type="ARBA" id="ARBA00004922"/>
    </source>
</evidence>
<dbReference type="OrthoDB" id="19039at2759"/>
<comment type="caution">
    <text evidence="12">Lacks conserved residue(s) required for the propagation of feature annotation.</text>
</comment>